<evidence type="ECO:0000313" key="2">
    <source>
        <dbReference type="Proteomes" id="UP001148838"/>
    </source>
</evidence>
<proteinExistence type="predicted"/>
<name>A0ABQ8SG37_PERAM</name>
<comment type="caution">
    <text evidence="1">The sequence shown here is derived from an EMBL/GenBank/DDBJ whole genome shotgun (WGS) entry which is preliminary data.</text>
</comment>
<reference evidence="1 2" key="1">
    <citation type="journal article" date="2022" name="Allergy">
        <title>Genome assembly and annotation of Periplaneta americana reveal a comprehensive cockroach allergen profile.</title>
        <authorList>
            <person name="Wang L."/>
            <person name="Xiong Q."/>
            <person name="Saelim N."/>
            <person name="Wang L."/>
            <person name="Nong W."/>
            <person name="Wan A.T."/>
            <person name="Shi M."/>
            <person name="Liu X."/>
            <person name="Cao Q."/>
            <person name="Hui J.H.L."/>
            <person name="Sookrung N."/>
            <person name="Leung T.F."/>
            <person name="Tungtrongchitr A."/>
            <person name="Tsui S.K.W."/>
        </authorList>
    </citation>
    <scope>NUCLEOTIDE SEQUENCE [LARGE SCALE GENOMIC DNA]</scope>
    <source>
        <strain evidence="1">PWHHKU_190912</strain>
    </source>
</reference>
<gene>
    <name evidence="1" type="ORF">ANN_21424</name>
</gene>
<sequence length="125" mass="15116">MARRRTNKLCHVEANDIKRITAYILSYNELNLYSNFHRNRFSHYRVKRKYDRVRRQYGIRPTLRDALGNDFNCTNAVLRFLSNTGLDKSQNVFSNESRFNLSYNDGRIRVRRYRGERKLRACFVE</sequence>
<evidence type="ECO:0000313" key="1">
    <source>
        <dbReference type="EMBL" id="KAJ4432785.1"/>
    </source>
</evidence>
<dbReference type="Proteomes" id="UP001148838">
    <property type="component" value="Unassembled WGS sequence"/>
</dbReference>
<keyword evidence="2" id="KW-1185">Reference proteome</keyword>
<organism evidence="1 2">
    <name type="scientific">Periplaneta americana</name>
    <name type="common">American cockroach</name>
    <name type="synonym">Blatta americana</name>
    <dbReference type="NCBI Taxonomy" id="6978"/>
    <lineage>
        <taxon>Eukaryota</taxon>
        <taxon>Metazoa</taxon>
        <taxon>Ecdysozoa</taxon>
        <taxon>Arthropoda</taxon>
        <taxon>Hexapoda</taxon>
        <taxon>Insecta</taxon>
        <taxon>Pterygota</taxon>
        <taxon>Neoptera</taxon>
        <taxon>Polyneoptera</taxon>
        <taxon>Dictyoptera</taxon>
        <taxon>Blattodea</taxon>
        <taxon>Blattoidea</taxon>
        <taxon>Blattidae</taxon>
        <taxon>Blattinae</taxon>
        <taxon>Periplaneta</taxon>
    </lineage>
</organism>
<dbReference type="EMBL" id="JAJSOF020000029">
    <property type="protein sequence ID" value="KAJ4432785.1"/>
    <property type="molecule type" value="Genomic_DNA"/>
</dbReference>
<protein>
    <submittedName>
        <fullName evidence="1">Uncharacterized protein</fullName>
    </submittedName>
</protein>
<accession>A0ABQ8SG37</accession>